<keyword evidence="2" id="KW-1185">Reference proteome</keyword>
<evidence type="ECO:0008006" key="3">
    <source>
        <dbReference type="Google" id="ProtNLM"/>
    </source>
</evidence>
<dbReference type="OrthoDB" id="3846417at2"/>
<proteinExistence type="predicted"/>
<sequence length="755" mass="81076">MNFDDLRHANFSLLDDAVSDWSKMVDNLKDLEKDANDGLLKDSRKANWKGVSASVNREFVGKTAGEFGDAHTQAESIWKILQDTRDELKDYKKKLNDAVERAVGKKVSVTGTSGGGFKAQMNADPEPKDAKATVDAIVEEIQGILEKATESDSSAAKVLKALADLSKHGFSDAKYKDRDSAADALKDAERLAALAKKKPEDLTAKDFDALNKGFKDHAGDPLFSESFAGRLGAKGTLEFWAGINGHGVAYELRDKTDQFDELQKNLSLTLAAATQADTPEMREWTSNMTKLGNQQIGGIGGPHGFQVMSNLMRWGDYDDKFLNSYGNELIKMEKQLTDNGRHAPLAWEPTGPFTLLNRTGSDSGSDPMTGFMKALANSPAAATEFFGDTFVTKDEDHEFLRDTDDANTHKGKVGLTNFQYLFEERDWPQDYTDDGEKSVAGKNALGHALEAATTGHPPGAPSPDTVIHTRQQADLFEEIVKSVGRDQNRLLEHGYMSDSLGKITAEYMPDVHAALNPGENGDKTFTAQGERATLAESDTTKLLHALGRNPEGYAAVNLGQHNYTTNLLHYHAENPDAFLDGDRGLTASLTTGETAGEIQGIISSGRAYEAELQGGESDAKYNAALDSASTWGGALAGTGIGFLVAPTAGPGAIIAADVASTAVGEIISSITDGAKQDSTGEVLYQNGRAWDATHNDTYTLLEREAEKAGKASGDPNQHIPAKIADAAQAGFGNAQDNISKYIDGEGVPGKLEAKE</sequence>
<evidence type="ECO:0000313" key="1">
    <source>
        <dbReference type="EMBL" id="SDJ69067.1"/>
    </source>
</evidence>
<dbReference type="AlphaFoldDB" id="A0A1G8VTB7"/>
<dbReference type="Proteomes" id="UP000199155">
    <property type="component" value="Unassembled WGS sequence"/>
</dbReference>
<protein>
    <recommendedName>
        <fullName evidence="3">AG2 protein</fullName>
    </recommendedName>
</protein>
<dbReference type="STRING" id="417292.SAMN05421806_10214"/>
<dbReference type="EMBL" id="FNFF01000002">
    <property type="protein sequence ID" value="SDJ69067.1"/>
    <property type="molecule type" value="Genomic_DNA"/>
</dbReference>
<organism evidence="1 2">
    <name type="scientific">Streptomyces indicus</name>
    <dbReference type="NCBI Taxonomy" id="417292"/>
    <lineage>
        <taxon>Bacteria</taxon>
        <taxon>Bacillati</taxon>
        <taxon>Actinomycetota</taxon>
        <taxon>Actinomycetes</taxon>
        <taxon>Kitasatosporales</taxon>
        <taxon>Streptomycetaceae</taxon>
        <taxon>Streptomyces</taxon>
    </lineage>
</organism>
<reference evidence="1 2" key="1">
    <citation type="submission" date="2016-10" db="EMBL/GenBank/DDBJ databases">
        <authorList>
            <person name="de Groot N.N."/>
        </authorList>
    </citation>
    <scope>NUCLEOTIDE SEQUENCE [LARGE SCALE GENOMIC DNA]</scope>
    <source>
        <strain evidence="1 2">CGMCC 4.5727</strain>
    </source>
</reference>
<evidence type="ECO:0000313" key="2">
    <source>
        <dbReference type="Proteomes" id="UP000199155"/>
    </source>
</evidence>
<accession>A0A1G8VTB7</accession>
<gene>
    <name evidence="1" type="ORF">SAMN05421806_10214</name>
</gene>
<name>A0A1G8VTB7_9ACTN</name>
<dbReference type="RefSeq" id="WP_093607832.1">
    <property type="nucleotide sequence ID" value="NZ_FNFF01000002.1"/>
</dbReference>